<dbReference type="RefSeq" id="WP_039715117.1">
    <property type="nucleotide sequence ID" value="NZ_JTJC03000001.1"/>
</dbReference>
<keyword evidence="3" id="KW-1185">Reference proteome</keyword>
<keyword evidence="1" id="KW-0472">Membrane</keyword>
<dbReference type="AlphaFoldDB" id="A0A9X5E179"/>
<evidence type="ECO:0000313" key="2">
    <source>
        <dbReference type="EMBL" id="NHC33566.1"/>
    </source>
</evidence>
<accession>A0A9X5E179</accession>
<reference evidence="2 3" key="1">
    <citation type="journal article" date="2015" name="Genome Announc.">
        <title>Draft Genome Sequence of the Terrestrial Cyanobacterium Scytonema millei VB511283, Isolated from Eastern India.</title>
        <authorList>
            <person name="Sen D."/>
            <person name="Chandrababunaidu M.M."/>
            <person name="Singh D."/>
            <person name="Sanghi N."/>
            <person name="Ghorai A."/>
            <person name="Mishra G.P."/>
            <person name="Madduluri M."/>
            <person name="Adhikary S.P."/>
            <person name="Tripathy S."/>
        </authorList>
    </citation>
    <scope>NUCLEOTIDE SEQUENCE [LARGE SCALE GENOMIC DNA]</scope>
    <source>
        <strain evidence="2 3">VB511283</strain>
    </source>
</reference>
<keyword evidence="1" id="KW-1133">Transmembrane helix</keyword>
<evidence type="ECO:0000313" key="3">
    <source>
        <dbReference type="Proteomes" id="UP000031532"/>
    </source>
</evidence>
<dbReference type="EMBL" id="JTJC03000001">
    <property type="protein sequence ID" value="NHC33566.1"/>
    <property type="molecule type" value="Genomic_DNA"/>
</dbReference>
<name>A0A9X5E179_9CYAN</name>
<comment type="caution">
    <text evidence="2">The sequence shown here is derived from an EMBL/GenBank/DDBJ whole genome shotgun (WGS) entry which is preliminary data.</text>
</comment>
<dbReference type="Proteomes" id="UP000031532">
    <property type="component" value="Unassembled WGS sequence"/>
</dbReference>
<feature type="transmembrane region" description="Helical" evidence="1">
    <location>
        <begin position="12"/>
        <end position="31"/>
    </location>
</feature>
<feature type="transmembrane region" description="Helical" evidence="1">
    <location>
        <begin position="37"/>
        <end position="54"/>
    </location>
</feature>
<sequence length="160" mass="17629">MRRNAIAIKKFPWISLALLLATYGIIGWQLSALESHWILWILAAVATVLLAVAVSSPWSKVRDGFASCFRSDGKAFLVAVVIAFFSVVIITWLHIFVHILVVLSASTLVRLDVQATRWSSRQSFWLIAIASLVSLGLGAFVHIGVEPHLTVISYQLTVDS</sequence>
<proteinExistence type="predicted"/>
<feature type="transmembrane region" description="Helical" evidence="1">
    <location>
        <begin position="123"/>
        <end position="145"/>
    </location>
</feature>
<evidence type="ECO:0000256" key="1">
    <source>
        <dbReference type="SAM" id="Phobius"/>
    </source>
</evidence>
<gene>
    <name evidence="2" type="ORF">QH73_0002625</name>
</gene>
<keyword evidence="1" id="KW-0812">Transmembrane</keyword>
<organism evidence="2 3">
    <name type="scientific">Scytonema millei VB511283</name>
    <dbReference type="NCBI Taxonomy" id="1245923"/>
    <lineage>
        <taxon>Bacteria</taxon>
        <taxon>Bacillati</taxon>
        <taxon>Cyanobacteriota</taxon>
        <taxon>Cyanophyceae</taxon>
        <taxon>Nostocales</taxon>
        <taxon>Scytonemataceae</taxon>
        <taxon>Scytonema</taxon>
    </lineage>
</organism>
<protein>
    <submittedName>
        <fullName evidence="2">Uncharacterized protein</fullName>
    </submittedName>
</protein>
<dbReference type="OrthoDB" id="583558at2"/>
<feature type="transmembrane region" description="Helical" evidence="1">
    <location>
        <begin position="75"/>
        <end position="103"/>
    </location>
</feature>